<reference evidence="7" key="1">
    <citation type="submission" date="2023-04" db="EMBL/GenBank/DDBJ databases">
        <title>Ambrosiozyma monospora NBRC 1965.</title>
        <authorList>
            <person name="Ichikawa N."/>
            <person name="Sato H."/>
            <person name="Tonouchi N."/>
        </authorList>
    </citation>
    <scope>NUCLEOTIDE SEQUENCE</scope>
    <source>
        <strain evidence="7">NBRC 1965</strain>
    </source>
</reference>
<protein>
    <recommendedName>
        <fullName evidence="3">Altered inheritance of mitochondria protein 9, mitochondrial</fullName>
    </recommendedName>
    <alternativeName>
        <fullName evidence="6">Found in mitochondrial proteome protein 29</fullName>
    </alternativeName>
</protein>
<comment type="caution">
    <text evidence="7">The sequence shown here is derived from an EMBL/GenBank/DDBJ whole genome shotgun (WGS) entry which is preliminary data.</text>
</comment>
<organism evidence="7 8">
    <name type="scientific">Ambrosiozyma monospora</name>
    <name type="common">Yeast</name>
    <name type="synonym">Endomycopsis monosporus</name>
    <dbReference type="NCBI Taxonomy" id="43982"/>
    <lineage>
        <taxon>Eukaryota</taxon>
        <taxon>Fungi</taxon>
        <taxon>Dikarya</taxon>
        <taxon>Ascomycota</taxon>
        <taxon>Saccharomycotina</taxon>
        <taxon>Pichiomycetes</taxon>
        <taxon>Pichiales</taxon>
        <taxon>Pichiaceae</taxon>
        <taxon>Ambrosiozyma</taxon>
    </lineage>
</organism>
<dbReference type="InterPro" id="IPR011009">
    <property type="entry name" value="Kinase-like_dom_sf"/>
</dbReference>
<keyword evidence="8" id="KW-1185">Reference proteome</keyword>
<dbReference type="Proteomes" id="UP001165063">
    <property type="component" value="Unassembled WGS sequence"/>
</dbReference>
<dbReference type="SUPFAM" id="SSF56112">
    <property type="entry name" value="Protein kinase-like (PK-like)"/>
    <property type="match status" value="1"/>
</dbReference>
<dbReference type="GO" id="GO:0005739">
    <property type="term" value="C:mitochondrion"/>
    <property type="evidence" value="ECO:0007669"/>
    <property type="project" value="UniProtKB-SubCell"/>
</dbReference>
<dbReference type="PANTHER" id="PTHR36091">
    <property type="entry name" value="ALTERED INHERITANCE OF MITOCHONDRIA PROTEIN 9, MITOCHONDRIAL"/>
    <property type="match status" value="1"/>
</dbReference>
<keyword evidence="4" id="KW-0809">Transit peptide</keyword>
<evidence type="ECO:0000256" key="5">
    <source>
        <dbReference type="ARBA" id="ARBA00023128"/>
    </source>
</evidence>
<name>A0A9W6YLF3_AMBMO</name>
<comment type="subcellular location">
    <subcellularLocation>
        <location evidence="1">Mitochondrion</location>
    </subcellularLocation>
</comment>
<proteinExistence type="inferred from homology"/>
<dbReference type="PANTHER" id="PTHR36091:SF1">
    <property type="entry name" value="ALTERED INHERITANCE OF MITOCHONDRIA PROTEIN 9, MITOCHONDRIAL"/>
    <property type="match status" value="1"/>
</dbReference>
<evidence type="ECO:0000313" key="7">
    <source>
        <dbReference type="EMBL" id="GMG19594.1"/>
    </source>
</evidence>
<evidence type="ECO:0000256" key="3">
    <source>
        <dbReference type="ARBA" id="ARBA00016197"/>
    </source>
</evidence>
<evidence type="ECO:0000256" key="4">
    <source>
        <dbReference type="ARBA" id="ARBA00022946"/>
    </source>
</evidence>
<comment type="similarity">
    <text evidence="2">Belongs to the AIM9 family.</text>
</comment>
<dbReference type="AlphaFoldDB" id="A0A9W6YLF3"/>
<sequence length="636" mass="72593">MLSRAVRSSRTFIPLKELNRAASLRLFSSLKTTQLSNINTSTTRNIKSFSRFQSTLSKEPKTYTTTIGDEKDPNRSPFFDYTWGTWLKNDAQEKAKRRTEFSILGLNNTVSKLVETAQKPTDASAKPVFEVEKNINGIRENLETFLKDFKFTNIKSMASMHEGKHHRLYKLELSTSEDPNAKDAESKEFVLRLPYNLQSSYYREVNLKSEVATLDFLSKKLELSVPRVLAYSSTPDNSIKSPFILMEYFEGNLLMHDWNPLVSGDLKDAEVKETLMKVIKPISEFNKVVTDFNFDAFGSLYFTTDITPEMNTLQEIDGRWSVGPTTERAYFKDKDLLTTDKLLPFLGPWPKDQPLAMVADLFKVELENFKTRLSVAKADLSVESTDRLSRAIGVYEKFLAVAPHLINVKSSTIPNLEELLEPKLALADLDPINVIQGGNGNVFVDFEGSAIKPFILTNYPKFLVYTGPKIFNLKEEVEGWDDLDDVTKQQYEFMYNRTRNQFCWELALNDANKKLLGVISPAIKLIKAGYLEALNSSSDQDYLYVQNAMVELSQMWDSYVELGLIGEGAEKIEFDNNQLAQYEKEFEEYQTQISSTPFVATKGWVPQDMFNNLVKMGVVSKKENSDDYDIDPQKIM</sequence>
<dbReference type="EMBL" id="BSXU01000160">
    <property type="protein sequence ID" value="GMG19594.1"/>
    <property type="molecule type" value="Genomic_DNA"/>
</dbReference>
<dbReference type="OrthoDB" id="2968323at2759"/>
<gene>
    <name evidence="7" type="ORF">Amon01_000058500</name>
</gene>
<evidence type="ECO:0000256" key="2">
    <source>
        <dbReference type="ARBA" id="ARBA00005543"/>
    </source>
</evidence>
<accession>A0A9W6YLF3</accession>
<evidence type="ECO:0000256" key="1">
    <source>
        <dbReference type="ARBA" id="ARBA00004173"/>
    </source>
</evidence>
<evidence type="ECO:0000313" key="8">
    <source>
        <dbReference type="Proteomes" id="UP001165063"/>
    </source>
</evidence>
<evidence type="ECO:0000256" key="6">
    <source>
        <dbReference type="ARBA" id="ARBA00031849"/>
    </source>
</evidence>
<dbReference type="Gene3D" id="3.30.200.20">
    <property type="entry name" value="Phosphorylase Kinase, domain 1"/>
    <property type="match status" value="1"/>
</dbReference>
<keyword evidence="5" id="KW-0496">Mitochondrion</keyword>
<dbReference type="InterPro" id="IPR051035">
    <property type="entry name" value="Mito_inheritance_9"/>
</dbReference>